<dbReference type="AlphaFoldDB" id="A0A1G6MMY9"/>
<evidence type="ECO:0000259" key="1">
    <source>
        <dbReference type="Pfam" id="PF13443"/>
    </source>
</evidence>
<keyword evidence="2" id="KW-0238">DNA-binding</keyword>
<protein>
    <submittedName>
        <fullName evidence="2">Cro/C1-type HTH DNA-binding domain-containing protein</fullName>
    </submittedName>
</protein>
<dbReference type="EMBL" id="FMYP01000037">
    <property type="protein sequence ID" value="SDC56862.1"/>
    <property type="molecule type" value="Genomic_DNA"/>
</dbReference>
<proteinExistence type="predicted"/>
<name>A0A1G6MMY9_9BACT</name>
<dbReference type="GO" id="GO:0003677">
    <property type="term" value="F:DNA binding"/>
    <property type="evidence" value="ECO:0007669"/>
    <property type="project" value="UniProtKB-KW"/>
</dbReference>
<dbReference type="RefSeq" id="WP_092438753.1">
    <property type="nucleotide sequence ID" value="NZ_FMYP01000037.1"/>
</dbReference>
<evidence type="ECO:0000313" key="2">
    <source>
        <dbReference type="EMBL" id="SDC56862.1"/>
    </source>
</evidence>
<feature type="domain" description="HTH cro/C1-type" evidence="1">
    <location>
        <begin position="6"/>
        <end position="66"/>
    </location>
</feature>
<reference evidence="2 3" key="1">
    <citation type="submission" date="2016-09" db="EMBL/GenBank/DDBJ databases">
        <authorList>
            <person name="Capua I."/>
            <person name="De Benedictis P."/>
            <person name="Joannis T."/>
            <person name="Lombin L.H."/>
            <person name="Cattoli G."/>
        </authorList>
    </citation>
    <scope>NUCLEOTIDE SEQUENCE [LARGE SCALE GENOMIC DNA]</scope>
    <source>
        <strain evidence="2 3">A7P-90m</strain>
    </source>
</reference>
<sequence>MLYFDITRVLNQKGILNHSIFLQQLGFKDYVIKRMMRINPTRIDINLLGALCNALNCTPNDLFSVKTSAAASLPPNHVLKTLVREKQTAPISLKLVKLPLEKLAQVQELVDKLTEEGK</sequence>
<dbReference type="Proteomes" id="UP000199452">
    <property type="component" value="Unassembled WGS sequence"/>
</dbReference>
<evidence type="ECO:0000313" key="3">
    <source>
        <dbReference type="Proteomes" id="UP000199452"/>
    </source>
</evidence>
<dbReference type="InterPro" id="IPR001387">
    <property type="entry name" value="Cro/C1-type_HTH"/>
</dbReference>
<gene>
    <name evidence="2" type="ORF">SAMN05216323_103722</name>
</gene>
<accession>A0A1G6MMY9</accession>
<dbReference type="Pfam" id="PF13443">
    <property type="entry name" value="HTH_26"/>
    <property type="match status" value="1"/>
</dbReference>
<keyword evidence="3" id="KW-1185">Reference proteome</keyword>
<organism evidence="2 3">
    <name type="scientific">Williamwhitmania taraxaci</name>
    <dbReference type="NCBI Taxonomy" id="1640674"/>
    <lineage>
        <taxon>Bacteria</taxon>
        <taxon>Pseudomonadati</taxon>
        <taxon>Bacteroidota</taxon>
        <taxon>Bacteroidia</taxon>
        <taxon>Bacteroidales</taxon>
        <taxon>Williamwhitmaniaceae</taxon>
        <taxon>Williamwhitmania</taxon>
    </lineage>
</organism>